<dbReference type="Gene3D" id="2.30.110.10">
    <property type="entry name" value="Electron Transport, Fmn-binding Protein, Chain A"/>
    <property type="match status" value="1"/>
</dbReference>
<dbReference type="PANTHER" id="PTHR34818:SF1">
    <property type="entry name" value="PROTEIN BLI-3"/>
    <property type="match status" value="1"/>
</dbReference>
<keyword evidence="4" id="KW-1185">Reference proteome</keyword>
<dbReference type="SUPFAM" id="SSF50475">
    <property type="entry name" value="FMN-binding split barrel"/>
    <property type="match status" value="1"/>
</dbReference>
<dbReference type="InterPro" id="IPR012349">
    <property type="entry name" value="Split_barrel_FMN-bd"/>
</dbReference>
<organism evidence="3 4">
    <name type="scientific">Nakamurella leprariae</name>
    <dbReference type="NCBI Taxonomy" id="2803911"/>
    <lineage>
        <taxon>Bacteria</taxon>
        <taxon>Bacillati</taxon>
        <taxon>Actinomycetota</taxon>
        <taxon>Actinomycetes</taxon>
        <taxon>Nakamurellales</taxon>
        <taxon>Nakamurellaceae</taxon>
        <taxon>Nakamurella</taxon>
    </lineage>
</organism>
<feature type="domain" description="General stress protein FMN-binding split barrel" evidence="2">
    <location>
        <begin position="29"/>
        <end position="174"/>
    </location>
</feature>
<dbReference type="Proteomes" id="UP000663792">
    <property type="component" value="Unassembled WGS sequence"/>
</dbReference>
<name>A0A939C0R3_9ACTN</name>
<reference evidence="3" key="1">
    <citation type="submission" date="2021-01" db="EMBL/GenBank/DDBJ databases">
        <title>YIM 132084 draft genome.</title>
        <authorList>
            <person name="An D."/>
        </authorList>
    </citation>
    <scope>NUCLEOTIDE SEQUENCE</scope>
    <source>
        <strain evidence="3">YIM 132084</strain>
    </source>
</reference>
<feature type="region of interest" description="Disordered" evidence="1">
    <location>
        <begin position="1"/>
        <end position="29"/>
    </location>
</feature>
<dbReference type="RefSeq" id="WP_205259264.1">
    <property type="nucleotide sequence ID" value="NZ_JAERWK010000005.1"/>
</dbReference>
<evidence type="ECO:0000256" key="1">
    <source>
        <dbReference type="SAM" id="MobiDB-lite"/>
    </source>
</evidence>
<dbReference type="InterPro" id="IPR038725">
    <property type="entry name" value="YdaG_split_barrel_FMN-bd"/>
</dbReference>
<dbReference type="EMBL" id="JAERWK010000005">
    <property type="protein sequence ID" value="MBM9466314.1"/>
    <property type="molecule type" value="Genomic_DNA"/>
</dbReference>
<dbReference type="Pfam" id="PF16242">
    <property type="entry name" value="Pyrid_ox_like"/>
    <property type="match status" value="1"/>
</dbReference>
<dbReference type="InterPro" id="IPR052917">
    <property type="entry name" value="Stress-Dev_Protein"/>
</dbReference>
<protein>
    <submittedName>
        <fullName evidence="3">Pyridoxamine 5'-phosphate oxidase family protein</fullName>
    </submittedName>
</protein>
<accession>A0A939C0R3</accession>
<evidence type="ECO:0000313" key="4">
    <source>
        <dbReference type="Proteomes" id="UP000663792"/>
    </source>
</evidence>
<gene>
    <name evidence="3" type="ORF">JL106_03350</name>
</gene>
<evidence type="ECO:0000313" key="3">
    <source>
        <dbReference type="EMBL" id="MBM9466314.1"/>
    </source>
</evidence>
<proteinExistence type="predicted"/>
<evidence type="ECO:0000259" key="2">
    <source>
        <dbReference type="Pfam" id="PF16242"/>
    </source>
</evidence>
<sequence length="187" mass="20525">MTDQTQTSGPAGDPERTGTGGPDDRSHDEHVAKIAELVKDARFAMLATMTPDGKHVSRPMALQQVEFDGDLWFLAYDDSDKAKEIEANPSVNVSFSDPKDSSFTSISGTAEIVHDRAKAQEFWNPVMNAWFPDGLETPGLALIKVHADSAEYWDSPDNGVVRLLGMIKAAVTRQPEQMPSDHRTVEL</sequence>
<dbReference type="AlphaFoldDB" id="A0A939C0R3"/>
<comment type="caution">
    <text evidence="3">The sequence shown here is derived from an EMBL/GenBank/DDBJ whole genome shotgun (WGS) entry which is preliminary data.</text>
</comment>
<dbReference type="PANTHER" id="PTHR34818">
    <property type="entry name" value="PROTEIN BLI-3"/>
    <property type="match status" value="1"/>
</dbReference>